<dbReference type="Gene3D" id="3.40.1010.10">
    <property type="entry name" value="Cobalt-precorrin-4 Transmethylase, Domain 1"/>
    <property type="match status" value="1"/>
</dbReference>
<keyword evidence="4 9" id="KW-0489">Methyltransferase</keyword>
<evidence type="ECO:0000256" key="8">
    <source>
        <dbReference type="ARBA" id="ARBA00079776"/>
    </source>
</evidence>
<dbReference type="InterPro" id="IPR014776">
    <property type="entry name" value="4pyrrole_Mease_sub2"/>
</dbReference>
<evidence type="ECO:0000256" key="7">
    <source>
        <dbReference type="ARBA" id="ARBA00023244"/>
    </source>
</evidence>
<dbReference type="Pfam" id="PF00590">
    <property type="entry name" value="TP_methylase"/>
    <property type="match status" value="1"/>
</dbReference>
<keyword evidence="13" id="KW-1185">Reference proteome</keyword>
<dbReference type="InterPro" id="IPR000878">
    <property type="entry name" value="4pyrrol_Mease"/>
</dbReference>
<evidence type="ECO:0000313" key="13">
    <source>
        <dbReference type="Proteomes" id="UP000193834"/>
    </source>
</evidence>
<dbReference type="RefSeq" id="WP_085498469.1">
    <property type="nucleotide sequence ID" value="NZ_FXAZ01000009.1"/>
</dbReference>
<dbReference type="PANTHER" id="PTHR45790:SF3">
    <property type="entry name" value="S-ADENOSYL-L-METHIONINE-DEPENDENT UROPORPHYRINOGEN III METHYLTRANSFERASE, CHLOROPLASTIC"/>
    <property type="match status" value="1"/>
</dbReference>
<dbReference type="InterPro" id="IPR036108">
    <property type="entry name" value="4pyrrol_syn_uPrphyn_synt_sf"/>
</dbReference>
<dbReference type="EMBL" id="FXAZ01000009">
    <property type="protein sequence ID" value="SMG58130.1"/>
    <property type="molecule type" value="Genomic_DNA"/>
</dbReference>
<evidence type="ECO:0000256" key="1">
    <source>
        <dbReference type="ARBA" id="ARBA00005879"/>
    </source>
</evidence>
<dbReference type="GO" id="GO:0032259">
    <property type="term" value="P:methylation"/>
    <property type="evidence" value="ECO:0007669"/>
    <property type="project" value="UniProtKB-KW"/>
</dbReference>
<keyword evidence="7" id="KW-0627">Porphyrin biosynthesis</keyword>
<dbReference type="Proteomes" id="UP000193834">
    <property type="component" value="Unassembled WGS sequence"/>
</dbReference>
<dbReference type="GO" id="GO:0004851">
    <property type="term" value="F:uroporphyrin-III C-methyltransferase activity"/>
    <property type="evidence" value="ECO:0007669"/>
    <property type="project" value="UniProtKB-EC"/>
</dbReference>
<dbReference type="FunFam" id="3.40.1010.10:FF:000001">
    <property type="entry name" value="Siroheme synthase"/>
    <property type="match status" value="1"/>
</dbReference>
<evidence type="ECO:0000256" key="3">
    <source>
        <dbReference type="ARBA" id="ARBA00018323"/>
    </source>
</evidence>
<dbReference type="InterPro" id="IPR035996">
    <property type="entry name" value="4pyrrol_Methylase_sf"/>
</dbReference>
<dbReference type="CDD" id="cd11642">
    <property type="entry name" value="SUMT"/>
    <property type="match status" value="1"/>
</dbReference>
<dbReference type="InterPro" id="IPR050161">
    <property type="entry name" value="Siro_Cobalamin_biosynth"/>
</dbReference>
<comment type="similarity">
    <text evidence="1 9">Belongs to the precorrin methyltransferase family.</text>
</comment>
<accession>A0A1X7LWP4</accession>
<gene>
    <name evidence="12" type="ORF">SAMN06295960_4614</name>
</gene>
<dbReference type="InterPro" id="IPR003043">
    <property type="entry name" value="Uropor_MeTrfase_CS"/>
</dbReference>
<evidence type="ECO:0000259" key="11">
    <source>
        <dbReference type="Pfam" id="PF02602"/>
    </source>
</evidence>
<dbReference type="EC" id="2.1.1.107" evidence="2"/>
<organism evidence="12 13">
    <name type="scientific">Paenibacillus aquistagni</name>
    <dbReference type="NCBI Taxonomy" id="1852522"/>
    <lineage>
        <taxon>Bacteria</taxon>
        <taxon>Bacillati</taxon>
        <taxon>Bacillota</taxon>
        <taxon>Bacilli</taxon>
        <taxon>Bacillales</taxon>
        <taxon>Paenibacillaceae</taxon>
        <taxon>Paenibacillus</taxon>
    </lineage>
</organism>
<dbReference type="CDD" id="cd06578">
    <property type="entry name" value="HemD"/>
    <property type="match status" value="1"/>
</dbReference>
<sequence>MGERSNAEGIVYLVGAGPGDAGLITVKGMRCLEEADIVVYDRLAGPRLIQMAKPDAVKIYVGKRPDHHAMKQGQINQLLVELARTGKRVVRLKGGDPCVFGRVGEEAAVLKQHGIPYEIVPGVTSAVAVPAYAGIPVTHRDRASSFSVITGHETPERLEERVDWDELARATGTLLFLMGVGHIRSIAEQLMRCGRSQDTPVALVRYGTRAEQATLVGTLATIADEVERVEFRAPAVIIVGEVVLEREVMKWAESRPLFGQRVLVTRARAQSESFIRAIEALGGEPYEYPVIETKLPSDAARLADIEEALYEISSMDWLILTSANGVHAFMDHMKRVKMDVRKLASVRIVAVGPKTREIIESYGLIPDYTAEQFSQEGVFELLKDKVSAGERALIATADLARRWLRDQLQNEGLEVIDLDTYHTVLPDYEDYHIAELLLENSIQLVPFTSSSTVTHTLEMLKRHRVEDPVEALNRTAIFCIGEQTAKTALEAGLKIAAVSEASTMDGLLQAMLQWVQSHHQAAAWS</sequence>
<dbReference type="PANTHER" id="PTHR45790">
    <property type="entry name" value="SIROHEME SYNTHASE-RELATED"/>
    <property type="match status" value="1"/>
</dbReference>
<dbReference type="GO" id="GO:0019354">
    <property type="term" value="P:siroheme biosynthetic process"/>
    <property type="evidence" value="ECO:0007669"/>
    <property type="project" value="InterPro"/>
</dbReference>
<dbReference type="SUPFAM" id="SSF53790">
    <property type="entry name" value="Tetrapyrrole methylase"/>
    <property type="match status" value="1"/>
</dbReference>
<name>A0A1X7LWP4_9BACL</name>
<feature type="domain" description="Tetrapyrrole methylase" evidence="10">
    <location>
        <begin position="11"/>
        <end position="222"/>
    </location>
</feature>
<dbReference type="FunFam" id="3.30.950.10:FF:000001">
    <property type="entry name" value="Siroheme synthase"/>
    <property type="match status" value="1"/>
</dbReference>
<dbReference type="InterPro" id="IPR003754">
    <property type="entry name" value="4pyrrol_synth_uPrphyn_synth"/>
</dbReference>
<feature type="domain" description="Tetrapyrrole biosynthesis uroporphyrinogen III synthase" evidence="11">
    <location>
        <begin position="274"/>
        <end position="509"/>
    </location>
</feature>
<evidence type="ECO:0000259" key="10">
    <source>
        <dbReference type="Pfam" id="PF00590"/>
    </source>
</evidence>
<dbReference type="STRING" id="1852522.SAMN06295960_4614"/>
<dbReference type="AlphaFoldDB" id="A0A1X7LWP4"/>
<evidence type="ECO:0000256" key="6">
    <source>
        <dbReference type="ARBA" id="ARBA00022691"/>
    </source>
</evidence>
<evidence type="ECO:0000256" key="9">
    <source>
        <dbReference type="RuleBase" id="RU003960"/>
    </source>
</evidence>
<evidence type="ECO:0000256" key="5">
    <source>
        <dbReference type="ARBA" id="ARBA00022679"/>
    </source>
</evidence>
<dbReference type="SUPFAM" id="SSF69618">
    <property type="entry name" value="HemD-like"/>
    <property type="match status" value="1"/>
</dbReference>
<keyword evidence="5 9" id="KW-0808">Transferase</keyword>
<dbReference type="OrthoDB" id="9815856at2"/>
<reference evidence="12 13" key="1">
    <citation type="submission" date="2017-04" db="EMBL/GenBank/DDBJ databases">
        <authorList>
            <person name="Afonso C.L."/>
            <person name="Miller P.J."/>
            <person name="Scott M.A."/>
            <person name="Spackman E."/>
            <person name="Goraichik I."/>
            <person name="Dimitrov K.M."/>
            <person name="Suarez D.L."/>
            <person name="Swayne D.E."/>
        </authorList>
    </citation>
    <scope>NUCLEOTIDE SEQUENCE [LARGE SCALE GENOMIC DNA]</scope>
    <source>
        <strain evidence="12 13">11</strain>
    </source>
</reference>
<dbReference type="InterPro" id="IPR014777">
    <property type="entry name" value="4pyrrole_Mease_sub1"/>
</dbReference>
<dbReference type="Gene3D" id="3.40.50.10090">
    <property type="match status" value="2"/>
</dbReference>
<dbReference type="PROSITE" id="PS00839">
    <property type="entry name" value="SUMT_1"/>
    <property type="match status" value="1"/>
</dbReference>
<keyword evidence="6" id="KW-0949">S-adenosyl-L-methionine</keyword>
<proteinExistence type="inferred from homology"/>
<evidence type="ECO:0000256" key="4">
    <source>
        <dbReference type="ARBA" id="ARBA00022603"/>
    </source>
</evidence>
<dbReference type="GO" id="GO:0004852">
    <property type="term" value="F:uroporphyrinogen-III synthase activity"/>
    <property type="evidence" value="ECO:0007669"/>
    <property type="project" value="InterPro"/>
</dbReference>
<dbReference type="PROSITE" id="PS00840">
    <property type="entry name" value="SUMT_2"/>
    <property type="match status" value="1"/>
</dbReference>
<dbReference type="Gene3D" id="3.30.950.10">
    <property type="entry name" value="Methyltransferase, Cobalt-precorrin-4 Transmethylase, Domain 2"/>
    <property type="match status" value="1"/>
</dbReference>
<evidence type="ECO:0000313" key="12">
    <source>
        <dbReference type="EMBL" id="SMG58130.1"/>
    </source>
</evidence>
<dbReference type="NCBIfam" id="TIGR01469">
    <property type="entry name" value="cobA_cysG_Cterm"/>
    <property type="match status" value="1"/>
</dbReference>
<protein>
    <recommendedName>
        <fullName evidence="3">Uroporphyrinogen-III C-methyltransferase</fullName>
        <ecNumber evidence="2">2.1.1.107</ecNumber>
    </recommendedName>
    <alternativeName>
        <fullName evidence="8">Uroporphyrinogen III methylase</fullName>
    </alternativeName>
</protein>
<dbReference type="InterPro" id="IPR006366">
    <property type="entry name" value="CobA/CysG_C"/>
</dbReference>
<dbReference type="Pfam" id="PF02602">
    <property type="entry name" value="HEM4"/>
    <property type="match status" value="1"/>
</dbReference>
<dbReference type="NCBIfam" id="NF004790">
    <property type="entry name" value="PRK06136.1"/>
    <property type="match status" value="1"/>
</dbReference>
<evidence type="ECO:0000256" key="2">
    <source>
        <dbReference type="ARBA" id="ARBA00012162"/>
    </source>
</evidence>